<feature type="non-terminal residue" evidence="2">
    <location>
        <position position="1"/>
    </location>
</feature>
<dbReference type="Proteomes" id="UP000276834">
    <property type="component" value="Unassembled WGS sequence"/>
</dbReference>
<reference evidence="2 3" key="1">
    <citation type="journal article" date="2018" name="Proc. R. Soc. B">
        <title>A non-coding region near Follistatin controls head colour polymorphism in the Gouldian finch.</title>
        <authorList>
            <person name="Toomey M.B."/>
            <person name="Marques C.I."/>
            <person name="Andrade P."/>
            <person name="Araujo P.M."/>
            <person name="Sabatino S."/>
            <person name="Gazda M.A."/>
            <person name="Afonso S."/>
            <person name="Lopes R.J."/>
            <person name="Corbo J.C."/>
            <person name="Carneiro M."/>
        </authorList>
    </citation>
    <scope>NUCLEOTIDE SEQUENCE [LARGE SCALE GENOMIC DNA]</scope>
    <source>
        <strain evidence="2">Red01</strain>
        <tissue evidence="2">Muscle</tissue>
    </source>
</reference>
<dbReference type="EMBL" id="QUSF01000036">
    <property type="protein sequence ID" value="RLV98914.1"/>
    <property type="molecule type" value="Genomic_DNA"/>
</dbReference>
<evidence type="ECO:0000256" key="1">
    <source>
        <dbReference type="SAM" id="MobiDB-lite"/>
    </source>
</evidence>
<accession>A0A3L8SAG7</accession>
<evidence type="ECO:0000313" key="3">
    <source>
        <dbReference type="Proteomes" id="UP000276834"/>
    </source>
</evidence>
<keyword evidence="3" id="KW-1185">Reference proteome</keyword>
<feature type="compositionally biased region" description="Pro residues" evidence="1">
    <location>
        <begin position="76"/>
        <end position="85"/>
    </location>
</feature>
<feature type="compositionally biased region" description="Low complexity" evidence="1">
    <location>
        <begin position="114"/>
        <end position="128"/>
    </location>
</feature>
<feature type="non-terminal residue" evidence="2">
    <location>
        <position position="128"/>
    </location>
</feature>
<feature type="region of interest" description="Disordered" evidence="1">
    <location>
        <begin position="70"/>
        <end position="128"/>
    </location>
</feature>
<feature type="region of interest" description="Disordered" evidence="1">
    <location>
        <begin position="1"/>
        <end position="24"/>
    </location>
</feature>
<comment type="caution">
    <text evidence="2">The sequence shown here is derived from an EMBL/GenBank/DDBJ whole genome shotgun (WGS) entry which is preliminary data.</text>
</comment>
<sequence>CNEGITTPSAPPPHPVPSAERRRGPALTALLSPSSVRWSWILPAAGEPCSSCSRQAVPGSEELFWWDRWAPGRRPSLPPADPWPPAAGSGRRPGGGPLPWGSRCSRRRRRAEPDSPAGSSGSAAEQHR</sequence>
<name>A0A3L8SAG7_CHLGU</name>
<organism evidence="2 3">
    <name type="scientific">Chloebia gouldiae</name>
    <name type="common">Gouldian finch</name>
    <name type="synonym">Erythrura gouldiae</name>
    <dbReference type="NCBI Taxonomy" id="44316"/>
    <lineage>
        <taxon>Eukaryota</taxon>
        <taxon>Metazoa</taxon>
        <taxon>Chordata</taxon>
        <taxon>Craniata</taxon>
        <taxon>Vertebrata</taxon>
        <taxon>Euteleostomi</taxon>
        <taxon>Archelosauria</taxon>
        <taxon>Archosauria</taxon>
        <taxon>Dinosauria</taxon>
        <taxon>Saurischia</taxon>
        <taxon>Theropoda</taxon>
        <taxon>Coelurosauria</taxon>
        <taxon>Aves</taxon>
        <taxon>Neognathae</taxon>
        <taxon>Neoaves</taxon>
        <taxon>Telluraves</taxon>
        <taxon>Australaves</taxon>
        <taxon>Passeriformes</taxon>
        <taxon>Passeroidea</taxon>
        <taxon>Passeridae</taxon>
        <taxon>Chloebia</taxon>
    </lineage>
</organism>
<protein>
    <submittedName>
        <fullName evidence="2">Uncharacterized protein</fullName>
    </submittedName>
</protein>
<proteinExistence type="predicted"/>
<evidence type="ECO:0000313" key="2">
    <source>
        <dbReference type="EMBL" id="RLV98914.1"/>
    </source>
</evidence>
<dbReference type="AlphaFoldDB" id="A0A3L8SAG7"/>
<gene>
    <name evidence="2" type="ORF">DV515_00010308</name>
</gene>